<keyword evidence="10 14" id="KW-0460">Magnesium</keyword>
<dbReference type="AlphaFoldDB" id="A0A0G7ZLN8"/>
<keyword evidence="6" id="KW-0479">Metal-binding</keyword>
<accession>A0A0G7ZLN8</accession>
<gene>
    <name evidence="16" type="ORF">HEPPS_02700</name>
</gene>
<dbReference type="GO" id="GO:0016301">
    <property type="term" value="F:kinase activity"/>
    <property type="evidence" value="ECO:0007669"/>
    <property type="project" value="UniProtKB-KW"/>
</dbReference>
<evidence type="ECO:0000259" key="15">
    <source>
        <dbReference type="Pfam" id="PF00224"/>
    </source>
</evidence>
<dbReference type="GO" id="GO:0004743">
    <property type="term" value="F:pyruvate kinase activity"/>
    <property type="evidence" value="ECO:0007669"/>
    <property type="project" value="UniProtKB-UniRule"/>
</dbReference>
<dbReference type="UniPathway" id="UPA00109">
    <property type="reaction ID" value="UER00188"/>
</dbReference>
<evidence type="ECO:0000256" key="7">
    <source>
        <dbReference type="ARBA" id="ARBA00022741"/>
    </source>
</evidence>
<evidence type="ECO:0000256" key="2">
    <source>
        <dbReference type="ARBA" id="ARBA00004997"/>
    </source>
</evidence>
<dbReference type="SUPFAM" id="SSF51621">
    <property type="entry name" value="Phosphoenolpyruvate/pyruvate domain"/>
    <property type="match status" value="1"/>
</dbReference>
<name>A0A0G7ZLN8_9MOLU</name>
<protein>
    <recommendedName>
        <fullName evidence="4 13">Pyruvate kinase</fullName>
        <ecNumber evidence="4 13">2.7.1.40</ecNumber>
    </recommendedName>
</protein>
<keyword evidence="8 14" id="KW-0418">Kinase</keyword>
<evidence type="ECO:0000256" key="9">
    <source>
        <dbReference type="ARBA" id="ARBA00022840"/>
    </source>
</evidence>
<evidence type="ECO:0000256" key="1">
    <source>
        <dbReference type="ARBA" id="ARBA00001958"/>
    </source>
</evidence>
<comment type="cofactor">
    <cofactor evidence="1">
        <name>K(+)</name>
        <dbReference type="ChEBI" id="CHEBI:29103"/>
    </cofactor>
</comment>
<dbReference type="InterPro" id="IPR036918">
    <property type="entry name" value="Pyrv_Knase_C_sf"/>
</dbReference>
<evidence type="ECO:0000256" key="3">
    <source>
        <dbReference type="ARBA" id="ARBA00008663"/>
    </source>
</evidence>
<keyword evidence="11 14" id="KW-0324">Glycolysis</keyword>
<dbReference type="Pfam" id="PF00224">
    <property type="entry name" value="PK"/>
    <property type="match status" value="1"/>
</dbReference>
<dbReference type="SUPFAM" id="SSF50800">
    <property type="entry name" value="PK beta-barrel domain-like"/>
    <property type="match status" value="1"/>
</dbReference>
<evidence type="ECO:0000256" key="5">
    <source>
        <dbReference type="ARBA" id="ARBA00022679"/>
    </source>
</evidence>
<dbReference type="EMBL" id="CWGI01000001">
    <property type="protein sequence ID" value="CRX37065.1"/>
    <property type="molecule type" value="Genomic_DNA"/>
</dbReference>
<evidence type="ECO:0000256" key="11">
    <source>
        <dbReference type="ARBA" id="ARBA00023152"/>
    </source>
</evidence>
<dbReference type="GO" id="GO:0000287">
    <property type="term" value="F:magnesium ion binding"/>
    <property type="evidence" value="ECO:0007669"/>
    <property type="project" value="UniProtKB-UniRule"/>
</dbReference>
<dbReference type="EC" id="2.7.1.40" evidence="4 13"/>
<keyword evidence="17" id="KW-1185">Reference proteome</keyword>
<dbReference type="FunFam" id="2.40.33.10:FF:000001">
    <property type="entry name" value="Pyruvate kinase"/>
    <property type="match status" value="1"/>
</dbReference>
<reference evidence="17" key="1">
    <citation type="submission" date="2015-05" db="EMBL/GenBank/DDBJ databases">
        <authorList>
            <person name="Collingro A."/>
        </authorList>
    </citation>
    <scope>NUCLEOTIDE SEQUENCE [LARGE SCALE GENOMIC DNA]</scope>
    <source>
        <strain evidence="17">Ps</strain>
    </source>
</reference>
<dbReference type="InterPro" id="IPR015806">
    <property type="entry name" value="Pyrv_Knase_insert_dom_sf"/>
</dbReference>
<sequence>MKLDNTFIKKTKIIATAGPTFETEELMEKMFKHGVNVVRLNISHGDIEEHGKRIKVIKKVREKLDLPISILLDTKGPEIRIHQIEGNKLKVKRNDILEIYCKKEILGKDNKFSVTYKDLANTVKIGQLIMVDDGKLSLIVKAINKENGIVTVKSENNHFIGTKKAVNIPGADLTLPFLNEHDKEFIKWGIKEGIDYVAASFVRSQKDLINLRQFLNKNKGQDVLIMSKIEALKAIENLNEIINHSDSIMLARGDLGVEIPYYEVPFYEKLIIEKCRAWGKPIVIATQMLDSMMENPRPTRAEVTDIYYAAISGTDSTMLSGESASGDFPLESVETMARINLEAEKNYNYLDSYEKAYAYVDSSNAETAYLVAKKALTNDAKYIAVFSEKGRMINALSRFRANAIILGFIKDKSKVTKFGANYGVYAKYYPNLEDYSSDEKVRKLLIECGIKKNTKVLLATKQEFRKITV</sequence>
<comment type="similarity">
    <text evidence="3 14">Belongs to the pyruvate kinase family.</text>
</comment>
<dbReference type="Gene3D" id="3.40.1380.20">
    <property type="entry name" value="Pyruvate kinase, C-terminal domain"/>
    <property type="match status" value="1"/>
</dbReference>
<keyword evidence="5 14" id="KW-0808">Transferase</keyword>
<dbReference type="Proteomes" id="UP000242141">
    <property type="component" value="Unassembled WGS sequence"/>
</dbReference>
<dbReference type="PRINTS" id="PR01050">
    <property type="entry name" value="PYRUVTKNASE"/>
</dbReference>
<evidence type="ECO:0000256" key="6">
    <source>
        <dbReference type="ARBA" id="ARBA00022723"/>
    </source>
</evidence>
<proteinExistence type="inferred from homology"/>
<evidence type="ECO:0000256" key="13">
    <source>
        <dbReference type="NCBIfam" id="TIGR01064"/>
    </source>
</evidence>
<dbReference type="NCBIfam" id="TIGR01064">
    <property type="entry name" value="pyruv_kin"/>
    <property type="match status" value="1"/>
</dbReference>
<dbReference type="InterPro" id="IPR015813">
    <property type="entry name" value="Pyrv/PenolPyrv_kinase-like_dom"/>
</dbReference>
<dbReference type="NCBIfam" id="NF004491">
    <property type="entry name" value="PRK05826.1"/>
    <property type="match status" value="1"/>
</dbReference>
<keyword evidence="9" id="KW-0067">ATP-binding</keyword>
<evidence type="ECO:0000256" key="8">
    <source>
        <dbReference type="ARBA" id="ARBA00022777"/>
    </source>
</evidence>
<keyword evidence="12 16" id="KW-0670">Pyruvate</keyword>
<comment type="catalytic activity">
    <reaction evidence="14">
        <text>pyruvate + ATP = phosphoenolpyruvate + ADP + H(+)</text>
        <dbReference type="Rhea" id="RHEA:18157"/>
        <dbReference type="ChEBI" id="CHEBI:15361"/>
        <dbReference type="ChEBI" id="CHEBI:15378"/>
        <dbReference type="ChEBI" id="CHEBI:30616"/>
        <dbReference type="ChEBI" id="CHEBI:58702"/>
        <dbReference type="ChEBI" id="CHEBI:456216"/>
        <dbReference type="EC" id="2.7.1.40"/>
    </reaction>
</comment>
<dbReference type="InterPro" id="IPR015793">
    <property type="entry name" value="Pyrv_Knase_brl"/>
</dbReference>
<evidence type="ECO:0000256" key="12">
    <source>
        <dbReference type="ARBA" id="ARBA00023317"/>
    </source>
</evidence>
<keyword evidence="7" id="KW-0547">Nucleotide-binding</keyword>
<evidence type="ECO:0000256" key="10">
    <source>
        <dbReference type="ARBA" id="ARBA00022842"/>
    </source>
</evidence>
<dbReference type="SUPFAM" id="SSF52935">
    <property type="entry name" value="PK C-terminal domain-like"/>
    <property type="match status" value="1"/>
</dbReference>
<dbReference type="Gene3D" id="3.20.20.60">
    <property type="entry name" value="Phosphoenolpyruvate-binding domains"/>
    <property type="match status" value="1"/>
</dbReference>
<dbReference type="InterPro" id="IPR011037">
    <property type="entry name" value="Pyrv_Knase-like_insert_dom_sf"/>
</dbReference>
<dbReference type="Gene3D" id="2.40.33.10">
    <property type="entry name" value="PK beta-barrel domain-like"/>
    <property type="match status" value="1"/>
</dbReference>
<comment type="pathway">
    <text evidence="2 14">Carbohydrate degradation; glycolysis; pyruvate from D-glyceraldehyde 3-phosphate: step 5/5.</text>
</comment>
<dbReference type="InterPro" id="IPR001697">
    <property type="entry name" value="Pyr_Knase"/>
</dbReference>
<evidence type="ECO:0000256" key="4">
    <source>
        <dbReference type="ARBA" id="ARBA00012142"/>
    </source>
</evidence>
<dbReference type="GO" id="GO:0005524">
    <property type="term" value="F:ATP binding"/>
    <property type="evidence" value="ECO:0007669"/>
    <property type="project" value="UniProtKB-KW"/>
</dbReference>
<evidence type="ECO:0000313" key="16">
    <source>
        <dbReference type="EMBL" id="CRX37065.1"/>
    </source>
</evidence>
<organism evidence="16 17">
    <name type="scientific">Candidatus Hepatoplasma crinochetorum</name>
    <dbReference type="NCBI Taxonomy" id="295596"/>
    <lineage>
        <taxon>Bacteria</taxon>
        <taxon>Bacillati</taxon>
        <taxon>Mycoplasmatota</taxon>
        <taxon>Mollicutes</taxon>
        <taxon>Candidatus Hepatoplasmataceae</taxon>
        <taxon>Candidatus Hepatoplasma</taxon>
    </lineage>
</organism>
<feature type="domain" description="Pyruvate kinase barrel" evidence="15">
    <location>
        <begin position="9"/>
        <end position="333"/>
    </location>
</feature>
<evidence type="ECO:0000256" key="14">
    <source>
        <dbReference type="RuleBase" id="RU000504"/>
    </source>
</evidence>
<dbReference type="PANTHER" id="PTHR11817">
    <property type="entry name" value="PYRUVATE KINASE"/>
    <property type="match status" value="1"/>
</dbReference>
<dbReference type="GO" id="GO:0030955">
    <property type="term" value="F:potassium ion binding"/>
    <property type="evidence" value="ECO:0007669"/>
    <property type="project" value="UniProtKB-UniRule"/>
</dbReference>
<dbReference type="InterPro" id="IPR040442">
    <property type="entry name" value="Pyrv_kinase-like_dom_sf"/>
</dbReference>
<evidence type="ECO:0000313" key="17">
    <source>
        <dbReference type="Proteomes" id="UP000242141"/>
    </source>
</evidence>